<dbReference type="GO" id="GO:0019773">
    <property type="term" value="C:proteasome core complex, alpha-subunit complex"/>
    <property type="evidence" value="ECO:0007669"/>
    <property type="project" value="UniProtKB-UniRule"/>
</dbReference>
<reference evidence="6" key="1">
    <citation type="submission" date="2022-07" db="EMBL/GenBank/DDBJ databases">
        <title>Phylogenomic reconstructions and comparative analyses of Kickxellomycotina fungi.</title>
        <authorList>
            <person name="Reynolds N.K."/>
            <person name="Stajich J.E."/>
            <person name="Barry K."/>
            <person name="Grigoriev I.V."/>
            <person name="Crous P."/>
            <person name="Smith M.E."/>
        </authorList>
    </citation>
    <scope>NUCLEOTIDE SEQUENCE</scope>
    <source>
        <strain evidence="6">NBRC 100468</strain>
    </source>
</reference>
<protein>
    <recommendedName>
        <fullName evidence="4">Proteasome subunit alpha type</fullName>
    </recommendedName>
</protein>
<dbReference type="GO" id="GO:0005737">
    <property type="term" value="C:cytoplasm"/>
    <property type="evidence" value="ECO:0007669"/>
    <property type="project" value="UniProtKB-SubCell"/>
</dbReference>
<keyword evidence="6" id="KW-0378">Hydrolase</keyword>
<dbReference type="SMART" id="SM00948">
    <property type="entry name" value="Proteasome_A_N"/>
    <property type="match status" value="1"/>
</dbReference>
<dbReference type="Pfam" id="PF00227">
    <property type="entry name" value="Proteasome"/>
    <property type="match status" value="1"/>
</dbReference>
<accession>A0A9W8DWD6</accession>
<dbReference type="GO" id="GO:0005634">
    <property type="term" value="C:nucleus"/>
    <property type="evidence" value="ECO:0007669"/>
    <property type="project" value="UniProtKB-SubCell"/>
</dbReference>
<name>A0A9W8DWD6_9FUNG</name>
<organism evidence="6 7">
    <name type="scientific">Mycoemilia scoparia</name>
    <dbReference type="NCBI Taxonomy" id="417184"/>
    <lineage>
        <taxon>Eukaryota</taxon>
        <taxon>Fungi</taxon>
        <taxon>Fungi incertae sedis</taxon>
        <taxon>Zoopagomycota</taxon>
        <taxon>Kickxellomycotina</taxon>
        <taxon>Kickxellomycetes</taxon>
        <taxon>Kickxellales</taxon>
        <taxon>Kickxellaceae</taxon>
        <taxon>Mycoemilia</taxon>
    </lineage>
</organism>
<dbReference type="Gene3D" id="3.60.20.10">
    <property type="entry name" value="Glutamine Phosphoribosylpyrophosphate, subunit 1, domain 1"/>
    <property type="match status" value="1"/>
</dbReference>
<dbReference type="InterPro" id="IPR000426">
    <property type="entry name" value="Proteasome_asu_N"/>
</dbReference>
<dbReference type="Proteomes" id="UP001150538">
    <property type="component" value="Unassembled WGS sequence"/>
</dbReference>
<dbReference type="AlphaFoldDB" id="A0A9W8DWD6"/>
<dbReference type="PROSITE" id="PS00388">
    <property type="entry name" value="PROTEASOME_ALPHA_1"/>
    <property type="match status" value="1"/>
</dbReference>
<sequence>MAYDTALTVFSPDGHLFQVEYAEEAVRRGIPVVGVRSKKLVLIAYGRQTTPELQDPRTIRKVYNIDEHIFMAFSGLNADARVLSNEARLEAQSHRLNLDDPPTVEMIARHVAYTQQKYTQSGGRRPFGVSTLLAGIDPNGTPRLFHTQPSGIYNEWVATAIGGKSDDIRELLEAEYEQVAESEPESIEETKKLFGELAIKALDKGAHCDDIGIVAVYAQNGKPVVEHVSKDIIDALVKIVEEKKREQEEKARQSLIL</sequence>
<evidence type="ECO:0000313" key="6">
    <source>
        <dbReference type="EMBL" id="KAJ1920624.1"/>
    </source>
</evidence>
<dbReference type="InterPro" id="IPR023332">
    <property type="entry name" value="Proteasome_alpha-type"/>
</dbReference>
<evidence type="ECO:0000313" key="7">
    <source>
        <dbReference type="Proteomes" id="UP001150538"/>
    </source>
</evidence>
<dbReference type="PANTHER" id="PTHR11599">
    <property type="entry name" value="PROTEASOME SUBUNIT ALPHA/BETA"/>
    <property type="match status" value="1"/>
</dbReference>
<dbReference type="InterPro" id="IPR029055">
    <property type="entry name" value="Ntn_hydrolases_N"/>
</dbReference>
<comment type="subcellular location">
    <subcellularLocation>
        <location evidence="4">Cytoplasm</location>
    </subcellularLocation>
    <subcellularLocation>
        <location evidence="4">Nucleus</location>
    </subcellularLocation>
</comment>
<evidence type="ECO:0000256" key="2">
    <source>
        <dbReference type="ARBA" id="ARBA00022942"/>
    </source>
</evidence>
<dbReference type="InterPro" id="IPR050115">
    <property type="entry name" value="Proteasome_alpha"/>
</dbReference>
<proteinExistence type="inferred from homology"/>
<comment type="caution">
    <text evidence="6">The sequence shown here is derived from an EMBL/GenBank/DDBJ whole genome shotgun (WGS) entry which is preliminary data.</text>
</comment>
<gene>
    <name evidence="6" type="primary">PSMA7</name>
    <name evidence="6" type="ORF">H4219_001182</name>
</gene>
<dbReference type="GO" id="GO:0016787">
    <property type="term" value="F:hydrolase activity"/>
    <property type="evidence" value="ECO:0007669"/>
    <property type="project" value="UniProtKB-KW"/>
</dbReference>
<keyword evidence="7" id="KW-1185">Reference proteome</keyword>
<evidence type="ECO:0000259" key="5">
    <source>
        <dbReference type="PROSITE" id="PS00388"/>
    </source>
</evidence>
<dbReference type="GO" id="GO:0006511">
    <property type="term" value="P:ubiquitin-dependent protein catabolic process"/>
    <property type="evidence" value="ECO:0007669"/>
    <property type="project" value="InterPro"/>
</dbReference>
<dbReference type="EMBL" id="JANBPU010000011">
    <property type="protein sequence ID" value="KAJ1920624.1"/>
    <property type="molecule type" value="Genomic_DNA"/>
</dbReference>
<keyword evidence="4" id="KW-0539">Nucleus</keyword>
<dbReference type="Pfam" id="PF10584">
    <property type="entry name" value="Proteasome_A_N"/>
    <property type="match status" value="1"/>
</dbReference>
<evidence type="ECO:0000256" key="3">
    <source>
        <dbReference type="PROSITE-ProRule" id="PRU00808"/>
    </source>
</evidence>
<evidence type="ECO:0000256" key="1">
    <source>
        <dbReference type="ARBA" id="ARBA00022490"/>
    </source>
</evidence>
<evidence type="ECO:0000256" key="4">
    <source>
        <dbReference type="RuleBase" id="RU000551"/>
    </source>
</evidence>
<dbReference type="OrthoDB" id="431557at2759"/>
<dbReference type="FunFam" id="3.60.20.10:FF:000004">
    <property type="entry name" value="Proteasome subunit alpha type-4"/>
    <property type="match status" value="1"/>
</dbReference>
<dbReference type="SUPFAM" id="SSF56235">
    <property type="entry name" value="N-terminal nucleophile aminohydrolases (Ntn hydrolases)"/>
    <property type="match status" value="1"/>
</dbReference>
<dbReference type="NCBIfam" id="NF003075">
    <property type="entry name" value="PRK03996.1"/>
    <property type="match status" value="1"/>
</dbReference>
<feature type="domain" description="Proteasome alpha-type subunits" evidence="5">
    <location>
        <begin position="3"/>
        <end position="25"/>
    </location>
</feature>
<dbReference type="PROSITE" id="PS51475">
    <property type="entry name" value="PROTEASOME_ALPHA_2"/>
    <property type="match status" value="1"/>
</dbReference>
<comment type="subunit">
    <text evidence="4">The 26S proteasome consists of a 20S proteasome core and two 19S regulatory subunits.</text>
</comment>
<keyword evidence="1 4" id="KW-0963">Cytoplasm</keyword>
<dbReference type="InterPro" id="IPR001353">
    <property type="entry name" value="Proteasome_sua/b"/>
</dbReference>
<keyword evidence="2 3" id="KW-0647">Proteasome</keyword>
<comment type="similarity">
    <text evidence="3 4">Belongs to the peptidase T1A family.</text>
</comment>